<name>A0AAD4RXK4_9MAGN</name>
<dbReference type="EMBL" id="JAJJMB010017331">
    <property type="protein sequence ID" value="KAI3839856.1"/>
    <property type="molecule type" value="Genomic_DNA"/>
</dbReference>
<proteinExistence type="inferred from homology"/>
<organism evidence="3 4">
    <name type="scientific">Papaver atlanticum</name>
    <dbReference type="NCBI Taxonomy" id="357466"/>
    <lineage>
        <taxon>Eukaryota</taxon>
        <taxon>Viridiplantae</taxon>
        <taxon>Streptophyta</taxon>
        <taxon>Embryophyta</taxon>
        <taxon>Tracheophyta</taxon>
        <taxon>Spermatophyta</taxon>
        <taxon>Magnoliopsida</taxon>
        <taxon>Ranunculales</taxon>
        <taxon>Papaveraceae</taxon>
        <taxon>Papaveroideae</taxon>
        <taxon>Papaver</taxon>
    </lineage>
</organism>
<dbReference type="PANTHER" id="PTHR31338:SF16">
    <property type="entry name" value="POLYKETIDE CYCLASE_DEHYDRASE AND LIPID TRANSPORT SUPERFAMILY PROTEIN"/>
    <property type="match status" value="1"/>
</dbReference>
<comment type="similarity">
    <text evidence="1">Belongs to the MLP family.</text>
</comment>
<dbReference type="AlphaFoldDB" id="A0AAD4RXK4"/>
<dbReference type="InterPro" id="IPR023393">
    <property type="entry name" value="START-like_dom_sf"/>
</dbReference>
<keyword evidence="4" id="KW-1185">Reference proteome</keyword>
<evidence type="ECO:0000259" key="2">
    <source>
        <dbReference type="SMART" id="SM01037"/>
    </source>
</evidence>
<sequence length="160" mass="18199">MVTEVEIKTNADGLYKLYRHYQELPKVLPQIYNSVKVIEGDGAHSGCVKEWGYACEGKSLIVQEKTTYTDETMTICHCAVGGDMMKDYKKFHLILTISPTDTGKFNEDSPAPVAYLALCQKIIEGMNFYLCSSEQTIGMHIYICTDAAKKYLRTYLYMFE</sequence>
<reference evidence="3" key="1">
    <citation type="submission" date="2022-04" db="EMBL/GenBank/DDBJ databases">
        <title>A functionally conserved STORR gene fusion in Papaver species that diverged 16.8 million years ago.</title>
        <authorList>
            <person name="Catania T."/>
        </authorList>
    </citation>
    <scope>NUCLEOTIDE SEQUENCE</scope>
    <source>
        <strain evidence="3">S-188037</strain>
    </source>
</reference>
<dbReference type="InterPro" id="IPR052006">
    <property type="entry name" value="MLP-like"/>
</dbReference>
<dbReference type="InterPro" id="IPR000916">
    <property type="entry name" value="Bet_v_I/MLP"/>
</dbReference>
<evidence type="ECO:0000256" key="1">
    <source>
        <dbReference type="ARBA" id="ARBA00038242"/>
    </source>
</evidence>
<gene>
    <name evidence="3" type="ORF">MKW98_010161</name>
</gene>
<feature type="domain" description="Bet v I/Major latex protein" evidence="2">
    <location>
        <begin position="1"/>
        <end position="133"/>
    </location>
</feature>
<evidence type="ECO:0000313" key="4">
    <source>
        <dbReference type="Proteomes" id="UP001202328"/>
    </source>
</evidence>
<dbReference type="PANTHER" id="PTHR31338">
    <property type="entry name" value="POLYKETIDE CYCLASE/DEHYDRASE AND LIPID TRANSPORT SUPERFAMILY PROTEIN"/>
    <property type="match status" value="1"/>
</dbReference>
<dbReference type="SMART" id="SM01037">
    <property type="entry name" value="Bet_v_1"/>
    <property type="match status" value="1"/>
</dbReference>
<dbReference type="Gene3D" id="3.30.530.20">
    <property type="match status" value="1"/>
</dbReference>
<accession>A0AAD4RXK4</accession>
<dbReference type="Proteomes" id="UP001202328">
    <property type="component" value="Unassembled WGS sequence"/>
</dbReference>
<evidence type="ECO:0000313" key="3">
    <source>
        <dbReference type="EMBL" id="KAI3839856.1"/>
    </source>
</evidence>
<dbReference type="SUPFAM" id="SSF55961">
    <property type="entry name" value="Bet v1-like"/>
    <property type="match status" value="1"/>
</dbReference>
<protein>
    <recommendedName>
        <fullName evidence="2">Bet v I/Major latex protein domain-containing protein</fullName>
    </recommendedName>
</protein>
<dbReference type="GO" id="GO:0006952">
    <property type="term" value="P:defense response"/>
    <property type="evidence" value="ECO:0007669"/>
    <property type="project" value="InterPro"/>
</dbReference>
<dbReference type="Pfam" id="PF00407">
    <property type="entry name" value="Bet_v_1"/>
    <property type="match status" value="1"/>
</dbReference>
<comment type="caution">
    <text evidence="3">The sequence shown here is derived from an EMBL/GenBank/DDBJ whole genome shotgun (WGS) entry which is preliminary data.</text>
</comment>